<dbReference type="AlphaFoldDB" id="A0A212SHV7"/>
<keyword evidence="2" id="KW-1185">Reference proteome</keyword>
<proteinExistence type="predicted"/>
<organism evidence="1 2">
    <name type="scientific">Rhodoblastus acidophilus</name>
    <name type="common">Rhodopseudomonas acidophila</name>
    <dbReference type="NCBI Taxonomy" id="1074"/>
    <lineage>
        <taxon>Bacteria</taxon>
        <taxon>Pseudomonadati</taxon>
        <taxon>Pseudomonadota</taxon>
        <taxon>Alphaproteobacteria</taxon>
        <taxon>Hyphomicrobiales</taxon>
        <taxon>Rhodoblastaceae</taxon>
        <taxon>Rhodoblastus</taxon>
    </lineage>
</organism>
<dbReference type="Proteomes" id="UP000198418">
    <property type="component" value="Unassembled WGS sequence"/>
</dbReference>
<evidence type="ECO:0000313" key="2">
    <source>
        <dbReference type="Proteomes" id="UP000198418"/>
    </source>
</evidence>
<evidence type="ECO:0000313" key="1">
    <source>
        <dbReference type="EMBL" id="SNB85315.1"/>
    </source>
</evidence>
<sequence>MEPQAGTQPFPYNCSLPSDWTRALTISALAAFEKQCEALREYSEIMAGWAARREEGLRDGVGAVQAIFTSDSLEWKRIAQRWASGSLRRTVEDISAMADLMALLRRT</sequence>
<protein>
    <submittedName>
        <fullName evidence="1">Uncharacterized protein</fullName>
    </submittedName>
</protein>
<gene>
    <name evidence="1" type="ORF">SAMN06265338_1503</name>
</gene>
<reference evidence="2" key="1">
    <citation type="submission" date="2017-06" db="EMBL/GenBank/DDBJ databases">
        <authorList>
            <person name="Varghese N."/>
            <person name="Submissions S."/>
        </authorList>
    </citation>
    <scope>NUCLEOTIDE SEQUENCE [LARGE SCALE GENOMIC DNA]</scope>
    <source>
        <strain evidence="2">DSM 137</strain>
    </source>
</reference>
<name>A0A212SHV7_RHOAC</name>
<dbReference type="RefSeq" id="WP_088522762.1">
    <property type="nucleotide sequence ID" value="NZ_FYDG01000050.1"/>
</dbReference>
<dbReference type="EMBL" id="FYDG01000050">
    <property type="protein sequence ID" value="SNB85315.1"/>
    <property type="molecule type" value="Genomic_DNA"/>
</dbReference>
<accession>A0A212SHV7</accession>